<dbReference type="RefSeq" id="WP_404629637.1">
    <property type="nucleotide sequence ID" value="NZ_JADIKM010000001.1"/>
</dbReference>
<keyword evidence="3" id="KW-0813">Transport</keyword>
<keyword evidence="7" id="KW-0406">Ion transport</keyword>
<proteinExistence type="inferred from homology"/>
<dbReference type="Gene3D" id="1.20.1510.10">
    <property type="entry name" value="Cation efflux protein transmembrane domain"/>
    <property type="match status" value="1"/>
</dbReference>
<dbReference type="InterPro" id="IPR058533">
    <property type="entry name" value="Cation_efflux_TM"/>
</dbReference>
<comment type="similarity">
    <text evidence="2">Belongs to the cation diffusion facilitator (CDF) transporter (TC 2.A.4) family. SLC30A subfamily.</text>
</comment>
<feature type="domain" description="Cation efflux protein cytoplasmic" evidence="12">
    <location>
        <begin position="242"/>
        <end position="309"/>
    </location>
</feature>
<feature type="transmembrane region" description="Helical" evidence="10">
    <location>
        <begin position="73"/>
        <end position="91"/>
    </location>
</feature>
<dbReference type="Pfam" id="PF16916">
    <property type="entry name" value="ZT_dimer"/>
    <property type="match status" value="1"/>
</dbReference>
<comment type="subcellular location">
    <subcellularLocation>
        <location evidence="1">Membrane</location>
        <topology evidence="1">Multi-pass membrane protein</topology>
    </subcellularLocation>
</comment>
<feature type="domain" description="Cation efflux protein transmembrane" evidence="11">
    <location>
        <begin position="41"/>
        <end position="230"/>
    </location>
</feature>
<accession>A0ABW8JPY0</accession>
<sequence>MTSHHHDHPHDHAPHAHDDAHAHDHGHSHAIAQDADRRYLAVALALLLGFTVVEVAVGLIAGSLALISDAGHLLTDAAAIALALWAMSLAKRPASGSYTFGLKRAEILSAQINGLSLLLLSAWFIIEAVVRLITPPRVDGALVTVVATVGIGVNLVAVWVMSKANRQSLNVEGSFQHILTDLYAFIATAVAGAIVWWTGWNRVDSIAALVVAALMFKAGYALVRDSGRVFLEAAPRGLNPTTIGQAMRAVDGITAVEDLHVWEVTSGMPALSAHLFVNRALDCHDTRREVQAMLAERFAITHVTLQTDHADEDGRGTRAPCAFSHAH</sequence>
<evidence type="ECO:0000256" key="3">
    <source>
        <dbReference type="ARBA" id="ARBA00022448"/>
    </source>
</evidence>
<dbReference type="Proteomes" id="UP001620460">
    <property type="component" value="Unassembled WGS sequence"/>
</dbReference>
<evidence type="ECO:0000256" key="10">
    <source>
        <dbReference type="SAM" id="Phobius"/>
    </source>
</evidence>
<evidence type="ECO:0000313" key="14">
    <source>
        <dbReference type="Proteomes" id="UP001620460"/>
    </source>
</evidence>
<organism evidence="13 14">
    <name type="scientific">Dyella ginsengisoli</name>
    <dbReference type="NCBI Taxonomy" id="363848"/>
    <lineage>
        <taxon>Bacteria</taxon>
        <taxon>Pseudomonadati</taxon>
        <taxon>Pseudomonadota</taxon>
        <taxon>Gammaproteobacteria</taxon>
        <taxon>Lysobacterales</taxon>
        <taxon>Rhodanobacteraceae</taxon>
        <taxon>Dyella</taxon>
    </lineage>
</organism>
<dbReference type="InterPro" id="IPR027470">
    <property type="entry name" value="Cation_efflux_CTD"/>
</dbReference>
<keyword evidence="14" id="KW-1185">Reference proteome</keyword>
<feature type="compositionally biased region" description="Basic and acidic residues" evidence="9">
    <location>
        <begin position="8"/>
        <end position="27"/>
    </location>
</feature>
<keyword evidence="4 10" id="KW-0812">Transmembrane</keyword>
<name>A0ABW8JPY0_9GAMM</name>
<dbReference type="InterPro" id="IPR027469">
    <property type="entry name" value="Cation_efflux_TMD_sf"/>
</dbReference>
<gene>
    <name evidence="13" type="ORF">ISP17_00950</name>
</gene>
<evidence type="ECO:0000256" key="2">
    <source>
        <dbReference type="ARBA" id="ARBA00008873"/>
    </source>
</evidence>
<dbReference type="Pfam" id="PF01545">
    <property type="entry name" value="Cation_efflux"/>
    <property type="match status" value="1"/>
</dbReference>
<dbReference type="PANTHER" id="PTHR11562">
    <property type="entry name" value="CATION EFFLUX PROTEIN/ ZINC TRANSPORTER"/>
    <property type="match status" value="1"/>
</dbReference>
<evidence type="ECO:0000256" key="1">
    <source>
        <dbReference type="ARBA" id="ARBA00004141"/>
    </source>
</evidence>
<evidence type="ECO:0000256" key="6">
    <source>
        <dbReference type="ARBA" id="ARBA00022989"/>
    </source>
</evidence>
<dbReference type="InterPro" id="IPR036837">
    <property type="entry name" value="Cation_efflux_CTD_sf"/>
</dbReference>
<evidence type="ECO:0000259" key="11">
    <source>
        <dbReference type="Pfam" id="PF01545"/>
    </source>
</evidence>
<dbReference type="InterPro" id="IPR050681">
    <property type="entry name" value="CDF/SLC30A"/>
</dbReference>
<keyword evidence="6 10" id="KW-1133">Transmembrane helix</keyword>
<dbReference type="PANTHER" id="PTHR11562:SF17">
    <property type="entry name" value="RE54080P-RELATED"/>
    <property type="match status" value="1"/>
</dbReference>
<keyword evidence="5" id="KW-0864">Zinc transport</keyword>
<feature type="transmembrane region" description="Helical" evidence="10">
    <location>
        <begin position="39"/>
        <end position="67"/>
    </location>
</feature>
<evidence type="ECO:0000256" key="9">
    <source>
        <dbReference type="SAM" id="MobiDB-lite"/>
    </source>
</evidence>
<dbReference type="EMBL" id="JADIKM010000001">
    <property type="protein sequence ID" value="MFK2902514.1"/>
    <property type="molecule type" value="Genomic_DNA"/>
</dbReference>
<comment type="caution">
    <text evidence="13">The sequence shown here is derived from an EMBL/GenBank/DDBJ whole genome shotgun (WGS) entry which is preliminary data.</text>
</comment>
<reference evidence="13 14" key="1">
    <citation type="submission" date="2020-10" db="EMBL/GenBank/DDBJ databases">
        <title>Phylogeny of dyella-like bacteria.</title>
        <authorList>
            <person name="Fu J."/>
        </authorList>
    </citation>
    <scope>NUCLEOTIDE SEQUENCE [LARGE SCALE GENOMIC DNA]</scope>
    <source>
        <strain evidence="13 14">Gsoil3046</strain>
    </source>
</reference>
<evidence type="ECO:0000256" key="4">
    <source>
        <dbReference type="ARBA" id="ARBA00022692"/>
    </source>
</evidence>
<keyword evidence="8 10" id="KW-0472">Membrane</keyword>
<dbReference type="InterPro" id="IPR002524">
    <property type="entry name" value="Cation_efflux"/>
</dbReference>
<evidence type="ECO:0000256" key="8">
    <source>
        <dbReference type="ARBA" id="ARBA00023136"/>
    </source>
</evidence>
<feature type="transmembrane region" description="Helical" evidence="10">
    <location>
        <begin position="112"/>
        <end position="134"/>
    </location>
</feature>
<feature type="transmembrane region" description="Helical" evidence="10">
    <location>
        <begin position="140"/>
        <end position="161"/>
    </location>
</feature>
<feature type="region of interest" description="Disordered" evidence="9">
    <location>
        <begin position="1"/>
        <end position="27"/>
    </location>
</feature>
<evidence type="ECO:0000259" key="12">
    <source>
        <dbReference type="Pfam" id="PF16916"/>
    </source>
</evidence>
<evidence type="ECO:0000256" key="7">
    <source>
        <dbReference type="ARBA" id="ARBA00023065"/>
    </source>
</evidence>
<evidence type="ECO:0000313" key="13">
    <source>
        <dbReference type="EMBL" id="MFK2902514.1"/>
    </source>
</evidence>
<keyword evidence="5" id="KW-0862">Zinc</keyword>
<evidence type="ECO:0000256" key="5">
    <source>
        <dbReference type="ARBA" id="ARBA00022906"/>
    </source>
</evidence>
<dbReference type="SUPFAM" id="SSF160240">
    <property type="entry name" value="Cation efflux protein cytoplasmic domain-like"/>
    <property type="match status" value="1"/>
</dbReference>
<dbReference type="SUPFAM" id="SSF161111">
    <property type="entry name" value="Cation efflux protein transmembrane domain-like"/>
    <property type="match status" value="1"/>
</dbReference>
<protein>
    <submittedName>
        <fullName evidence="13">Cation transporter</fullName>
    </submittedName>
</protein>
<feature type="transmembrane region" description="Helical" evidence="10">
    <location>
        <begin position="182"/>
        <end position="200"/>
    </location>
</feature>
<feature type="transmembrane region" description="Helical" evidence="10">
    <location>
        <begin position="206"/>
        <end position="223"/>
    </location>
</feature>
<dbReference type="NCBIfam" id="TIGR01297">
    <property type="entry name" value="CDF"/>
    <property type="match status" value="1"/>
</dbReference>